<dbReference type="InterPro" id="IPR003891">
    <property type="entry name" value="Initiation_fac_eIF4g_MI"/>
</dbReference>
<dbReference type="PANTHER" id="PTHR47447">
    <property type="entry name" value="OS03G0856100 PROTEIN"/>
    <property type="match status" value="1"/>
</dbReference>
<sequence>MDLVVPHIQFCSYKHFYPESYSTGSAFNSVRVCNMACKSQIFVLPDHIRVIDFRKPNGTWSTKHLGNCVFAVSKYENSGSKGILQRFERLPKGALNGVESSSANGVNTSLNFEESEIHHLHVLIKNGELDEASRFLEYMTNKGNIYALWEVEEALRVLDCMSVSPNGINYDTILRSLCDRCKLKQGMEVLDRQLQIKCYPDAVTYTELIDAACKDSRVGQAMKLLIEMVSKECKPNVDTYNALIKGICNEGNLPSYGYQPDVISYTIVLHSLSSGGRWTDAMKLLASMLCKGCSLNVVTFNTLINFLCQKGLLGKAFNVLEMIQSMSCYLEIMVSRGCYPDIVTYNILLAALCKDGKVDDAVEILKQLSFKGLKPDIITYSIIIDGLLKVGKTDLALELLEEACTKGLKPNLITFTSVVGGISRKGKVHEAIKIFHFLEGIPKEASKLWSELYSKGPVKKSLVEKIKFKM</sequence>
<keyword evidence="3" id="KW-0810">Translation regulation</keyword>
<dbReference type="PANTHER" id="PTHR47447:SF22">
    <property type="entry name" value="TETRATRICOPEPTIDE-LIKE HELICAL DOMAIN SUPERFAMILY"/>
    <property type="match status" value="1"/>
</dbReference>
<dbReference type="Pfam" id="PF12854">
    <property type="entry name" value="PPR_1"/>
    <property type="match status" value="1"/>
</dbReference>
<dbReference type="GO" id="GO:0006417">
    <property type="term" value="P:regulation of translation"/>
    <property type="evidence" value="ECO:0007669"/>
    <property type="project" value="UniProtKB-KW"/>
</dbReference>
<dbReference type="InterPro" id="IPR011990">
    <property type="entry name" value="TPR-like_helical_dom_sf"/>
</dbReference>
<dbReference type="NCBIfam" id="TIGR00756">
    <property type="entry name" value="PPR"/>
    <property type="match status" value="5"/>
</dbReference>
<feature type="domain" description="MI" evidence="5">
    <location>
        <begin position="333"/>
        <end position="468"/>
    </location>
</feature>
<evidence type="ECO:0000313" key="6">
    <source>
        <dbReference type="EMBL" id="RZB69656.1"/>
    </source>
</evidence>
<accession>A0A445H7U0</accession>
<comment type="caution">
    <text evidence="6">The sequence shown here is derived from an EMBL/GenBank/DDBJ whole genome shotgun (WGS) entry which is preliminary data.</text>
</comment>
<evidence type="ECO:0000256" key="1">
    <source>
        <dbReference type="ARBA" id="ARBA00007626"/>
    </source>
</evidence>
<feature type="repeat" description="PPR" evidence="4">
    <location>
        <begin position="261"/>
        <end position="295"/>
    </location>
</feature>
<organism evidence="6 7">
    <name type="scientific">Glycine soja</name>
    <name type="common">Wild soybean</name>
    <dbReference type="NCBI Taxonomy" id="3848"/>
    <lineage>
        <taxon>Eukaryota</taxon>
        <taxon>Viridiplantae</taxon>
        <taxon>Streptophyta</taxon>
        <taxon>Embryophyta</taxon>
        <taxon>Tracheophyta</taxon>
        <taxon>Spermatophyta</taxon>
        <taxon>Magnoliopsida</taxon>
        <taxon>eudicotyledons</taxon>
        <taxon>Gunneridae</taxon>
        <taxon>Pentapetalae</taxon>
        <taxon>rosids</taxon>
        <taxon>fabids</taxon>
        <taxon>Fabales</taxon>
        <taxon>Fabaceae</taxon>
        <taxon>Papilionoideae</taxon>
        <taxon>50 kb inversion clade</taxon>
        <taxon>NPAAA clade</taxon>
        <taxon>indigoferoid/millettioid clade</taxon>
        <taxon>Phaseoleae</taxon>
        <taxon>Glycine</taxon>
        <taxon>Glycine subgen. Soja</taxon>
    </lineage>
</organism>
<name>A0A445H7U0_GLYSO</name>
<dbReference type="Gene3D" id="1.25.40.10">
    <property type="entry name" value="Tetratricopeptide repeat domain"/>
    <property type="match status" value="3"/>
</dbReference>
<comment type="similarity">
    <text evidence="1">Belongs to the PPR family. P subfamily.</text>
</comment>
<dbReference type="InterPro" id="IPR002885">
    <property type="entry name" value="PPR_rpt"/>
</dbReference>
<feature type="repeat" description="PPR" evidence="4">
    <location>
        <begin position="376"/>
        <end position="410"/>
    </location>
</feature>
<dbReference type="Proteomes" id="UP000289340">
    <property type="component" value="Chromosome 14"/>
</dbReference>
<reference evidence="6 7" key="1">
    <citation type="submission" date="2018-09" db="EMBL/GenBank/DDBJ databases">
        <title>A high-quality reference genome of wild soybean provides a powerful tool to mine soybean genomes.</title>
        <authorList>
            <person name="Xie M."/>
            <person name="Chung C.Y.L."/>
            <person name="Li M.-W."/>
            <person name="Wong F.-L."/>
            <person name="Chan T.-F."/>
            <person name="Lam H.-M."/>
        </authorList>
    </citation>
    <scope>NUCLEOTIDE SEQUENCE [LARGE SCALE GENOMIC DNA]</scope>
    <source>
        <strain evidence="7">cv. W05</strain>
        <tissue evidence="6">Hypocotyl of etiolated seedlings</tissue>
    </source>
</reference>
<dbReference type="EMBL" id="QZWG01000014">
    <property type="protein sequence ID" value="RZB69656.1"/>
    <property type="molecule type" value="Genomic_DNA"/>
</dbReference>
<gene>
    <name evidence="6" type="ORF">D0Y65_039131</name>
</gene>
<feature type="repeat" description="PPR" evidence="4">
    <location>
        <begin position="296"/>
        <end position="330"/>
    </location>
</feature>
<feature type="repeat" description="PPR" evidence="4">
    <location>
        <begin position="201"/>
        <end position="235"/>
    </location>
</feature>
<evidence type="ECO:0000256" key="2">
    <source>
        <dbReference type="ARBA" id="ARBA00022737"/>
    </source>
</evidence>
<protein>
    <submittedName>
        <fullName evidence="6">Pentatricopeptide repeat-containing protein</fullName>
    </submittedName>
</protein>
<dbReference type="PROSITE" id="PS51366">
    <property type="entry name" value="MI"/>
    <property type="match status" value="1"/>
</dbReference>
<keyword evidence="7" id="KW-1185">Reference proteome</keyword>
<evidence type="ECO:0000256" key="3">
    <source>
        <dbReference type="ARBA" id="ARBA00022845"/>
    </source>
</evidence>
<dbReference type="AlphaFoldDB" id="A0A445H7U0"/>
<proteinExistence type="inferred from homology"/>
<dbReference type="Pfam" id="PF01535">
    <property type="entry name" value="PPR"/>
    <property type="match status" value="1"/>
</dbReference>
<keyword evidence="2" id="KW-0677">Repeat</keyword>
<evidence type="ECO:0000256" key="4">
    <source>
        <dbReference type="PROSITE-ProRule" id="PRU00708"/>
    </source>
</evidence>
<evidence type="ECO:0000313" key="7">
    <source>
        <dbReference type="Proteomes" id="UP000289340"/>
    </source>
</evidence>
<dbReference type="PROSITE" id="PS51375">
    <property type="entry name" value="PPR"/>
    <property type="match status" value="5"/>
</dbReference>
<feature type="repeat" description="PPR" evidence="4">
    <location>
        <begin position="341"/>
        <end position="375"/>
    </location>
</feature>
<dbReference type="Pfam" id="PF13041">
    <property type="entry name" value="PPR_2"/>
    <property type="match status" value="3"/>
</dbReference>
<evidence type="ECO:0000259" key="5">
    <source>
        <dbReference type="PROSITE" id="PS51366"/>
    </source>
</evidence>